<comment type="caution">
    <text evidence="4">The sequence shown here is derived from an EMBL/GenBank/DDBJ whole genome shotgun (WGS) entry which is preliminary data.</text>
</comment>
<feature type="active site" evidence="2">
    <location>
        <position position="15"/>
    </location>
</feature>
<accession>A0A5J9V9T4</accession>
<dbReference type="InterPro" id="IPR021109">
    <property type="entry name" value="Peptidase_aspartic_dom_sf"/>
</dbReference>
<evidence type="ECO:0000259" key="3">
    <source>
        <dbReference type="PROSITE" id="PS51767"/>
    </source>
</evidence>
<feature type="domain" description="Peptidase A1" evidence="3">
    <location>
        <begin position="1"/>
        <end position="354"/>
    </location>
</feature>
<dbReference type="Gramene" id="TVU32716">
    <property type="protein sequence ID" value="TVU32716"/>
    <property type="gene ID" value="EJB05_24467"/>
</dbReference>
<dbReference type="SUPFAM" id="SSF50630">
    <property type="entry name" value="Acid proteases"/>
    <property type="match status" value="1"/>
</dbReference>
<comment type="similarity">
    <text evidence="1">Belongs to the peptidase A1 family.</text>
</comment>
<dbReference type="GO" id="GO:0004190">
    <property type="term" value="F:aspartic-type endopeptidase activity"/>
    <property type="evidence" value="ECO:0007669"/>
    <property type="project" value="InterPro"/>
</dbReference>
<sequence length="371" mass="40713">MKIGEPALEYNLDVDTGSTLTWVQCSVPKTLCNRQCHTWPQQHKLYHLVNLNTLVPSMDPLCVELVRHPGNPNDKRCGYNLNYAASESTQGYLIRDEFTFGSNARQTITFGCGYNNHQPGLRGTSPVDGVLGLGRGSSVGLISQLMKDNVISHCIRVGAGGFLSIGENMHSSVDITWVDMGSENNGTTGPSLYTFKKVGNGHYAAALPAQLHFQGNLISTKAMTVVFDSGATYTYFDKGSYKMTVNAVKATLHGSLVEFGDPAMHLCWKGPHIYRSVYEVKPLFKTLSLEFPGQATLEIPPENYLMISRLGNVCFAILPAAEYHSLGDNNLIGAVTMQDRIVIYDTEARKIGWAHDLCRTSEPESVIGSRL</sequence>
<keyword evidence="5" id="KW-1185">Reference proteome</keyword>
<dbReference type="InterPro" id="IPR032861">
    <property type="entry name" value="TAXi_N"/>
</dbReference>
<dbReference type="Proteomes" id="UP000324897">
    <property type="component" value="Chromosome 1"/>
</dbReference>
<dbReference type="AlphaFoldDB" id="A0A5J9V9T4"/>
<organism evidence="4 5">
    <name type="scientific">Eragrostis curvula</name>
    <name type="common">weeping love grass</name>
    <dbReference type="NCBI Taxonomy" id="38414"/>
    <lineage>
        <taxon>Eukaryota</taxon>
        <taxon>Viridiplantae</taxon>
        <taxon>Streptophyta</taxon>
        <taxon>Embryophyta</taxon>
        <taxon>Tracheophyta</taxon>
        <taxon>Spermatophyta</taxon>
        <taxon>Magnoliopsida</taxon>
        <taxon>Liliopsida</taxon>
        <taxon>Poales</taxon>
        <taxon>Poaceae</taxon>
        <taxon>PACMAD clade</taxon>
        <taxon>Chloridoideae</taxon>
        <taxon>Eragrostideae</taxon>
        <taxon>Eragrostidinae</taxon>
        <taxon>Eragrostis</taxon>
    </lineage>
</organism>
<evidence type="ECO:0000313" key="4">
    <source>
        <dbReference type="EMBL" id="TVU32716.1"/>
    </source>
</evidence>
<name>A0A5J9V9T4_9POAL</name>
<dbReference type="GO" id="GO:0006508">
    <property type="term" value="P:proteolysis"/>
    <property type="evidence" value="ECO:0007669"/>
    <property type="project" value="InterPro"/>
</dbReference>
<gene>
    <name evidence="4" type="ORF">EJB05_24467</name>
</gene>
<feature type="active site" evidence="2">
    <location>
        <position position="228"/>
    </location>
</feature>
<reference evidence="4 5" key="1">
    <citation type="journal article" date="2019" name="Sci. Rep.">
        <title>A high-quality genome of Eragrostis curvula grass provides insights into Poaceae evolution and supports new strategies to enhance forage quality.</title>
        <authorList>
            <person name="Carballo J."/>
            <person name="Santos B.A.C.M."/>
            <person name="Zappacosta D."/>
            <person name="Garbus I."/>
            <person name="Selva J.P."/>
            <person name="Gallo C.A."/>
            <person name="Diaz A."/>
            <person name="Albertini E."/>
            <person name="Caccamo M."/>
            <person name="Echenique V."/>
        </authorList>
    </citation>
    <scope>NUCLEOTIDE SEQUENCE [LARGE SCALE GENOMIC DNA]</scope>
    <source>
        <strain evidence="5">cv. Victoria</strain>
        <tissue evidence="4">Leaf</tissue>
    </source>
</reference>
<evidence type="ECO:0000256" key="2">
    <source>
        <dbReference type="PIRSR" id="PIRSR601461-1"/>
    </source>
</evidence>
<dbReference type="Pfam" id="PF14543">
    <property type="entry name" value="TAXi_N"/>
    <property type="match status" value="1"/>
</dbReference>
<dbReference type="EMBL" id="RWGY01000011">
    <property type="protein sequence ID" value="TVU32716.1"/>
    <property type="molecule type" value="Genomic_DNA"/>
</dbReference>
<dbReference type="InterPro" id="IPR033121">
    <property type="entry name" value="PEPTIDASE_A1"/>
</dbReference>
<protein>
    <recommendedName>
        <fullName evidence="3">Peptidase A1 domain-containing protein</fullName>
    </recommendedName>
</protein>
<dbReference type="OrthoDB" id="660550at2759"/>
<evidence type="ECO:0000256" key="1">
    <source>
        <dbReference type="ARBA" id="ARBA00007447"/>
    </source>
</evidence>
<dbReference type="InterPro" id="IPR001461">
    <property type="entry name" value="Aspartic_peptidase_A1"/>
</dbReference>
<evidence type="ECO:0000313" key="5">
    <source>
        <dbReference type="Proteomes" id="UP000324897"/>
    </source>
</evidence>
<dbReference type="PANTHER" id="PTHR13683:SF331">
    <property type="entry name" value="ASPARTIC PROTEINASE ASP1"/>
    <property type="match status" value="1"/>
</dbReference>
<feature type="non-terminal residue" evidence="4">
    <location>
        <position position="1"/>
    </location>
</feature>
<dbReference type="PANTHER" id="PTHR13683">
    <property type="entry name" value="ASPARTYL PROTEASES"/>
    <property type="match status" value="1"/>
</dbReference>
<dbReference type="Gene3D" id="2.40.70.10">
    <property type="entry name" value="Acid Proteases"/>
    <property type="match status" value="2"/>
</dbReference>
<dbReference type="PROSITE" id="PS51767">
    <property type="entry name" value="PEPTIDASE_A1"/>
    <property type="match status" value="1"/>
</dbReference>
<dbReference type="Pfam" id="PF14541">
    <property type="entry name" value="TAXi_C"/>
    <property type="match status" value="1"/>
</dbReference>
<dbReference type="InterPro" id="IPR032799">
    <property type="entry name" value="TAXi_C"/>
</dbReference>
<proteinExistence type="inferred from homology"/>